<evidence type="ECO:0008006" key="8">
    <source>
        <dbReference type="Google" id="ProtNLM"/>
    </source>
</evidence>
<dbReference type="SUPFAM" id="SSF48403">
    <property type="entry name" value="Ankyrin repeat"/>
    <property type="match status" value="1"/>
</dbReference>
<dbReference type="InterPro" id="IPR027417">
    <property type="entry name" value="P-loop_NTPase"/>
</dbReference>
<keyword evidence="1" id="KW-0677">Repeat</keyword>
<dbReference type="Proteomes" id="UP001610446">
    <property type="component" value="Unassembled WGS sequence"/>
</dbReference>
<sequence>MGLPPRTHNDYSVGIVCALPKEQTAAIALLDERHDDLPNPPHDDNAYTLGSMSYHNVVNSAATVATKMISTFPSIRFGLMVGIGGGAPPRVRLGDVVISVPTDGFPGVVQWDMGKTEKNETFRQTGRLNNPPNLLLTALTKLESKHSMEGSSISRHLEGMFLRYPRLASTYGRSDTLDDVCFRPDYAHIVVNSTQPSSNIGKKRNHEGQLIDTGANCRLCDPAYTLRCLPRDMVVHYGLIASGNQVIKDARVRDQTNDRLGGNILCFEMEAVGLMNSFPCAVIRGICDYCDSHKNKDWHEHAAAVAAAFAKELLGVIQVPRVSESSTAVEVIKSFSSTVSQIEEGVGIIRDSLSSVRSSTEEQLHTSIRGWLSPVDYEAIQADIYRNYQEGTGRWFLEDARFRAWMAGTASNPSQTLYVPESQRGMGIAFVYCSYERRKDQSADDLLASLLSQLAVERDILPPAIQSVYDKHSKGRSRPTRHAICQELHRIAAEFSVLYVIIDALDECMDERTRKDLMFEISLLQSMTDCRLMVTPDETDIQKYVRRHMAYLSRVAICRELENFGKGHESLAQAYNSAFMRVQNGLARSLLALLVCSKRILKADELLHALAVEPGTPYLDAKNLCNLEEIVSRCAGLVVHDQKAGNVRLVHTTARDYFQQRCSVYFPDGQEHLTSVCLTYLGYKAFKSGACSSDQAFVARKSEYPLLDYASRYWAEHYKDCEIAPDHLALSFLKDHMKVSAAMQALVMANPEFVSYRQGVLTGFMGVHLIAILGLNSLIHLLDNASLDSSDSYMRTPCHSNGATALHYAALRGHHKIVALLIKKGCDINCRDYGYGTPLTWAIDGGSVTTLKFLLQRNANTLSSILWPWKASTGTGDGDLEKQPESPFEDWDRGPEEEAKLSPYQVERRIFIPPIFQQIACSGEGALKDKVGKELGRIHQNDFLDALPGQKQNHSPSWITLTDDEGLPKHPWVLDDLFFNPLLRAVWKRNYRAIRLLLSDGCSPHFGNARGLTPTMLVDRINDATSKGILET</sequence>
<proteinExistence type="predicted"/>
<evidence type="ECO:0000259" key="5">
    <source>
        <dbReference type="Pfam" id="PF24883"/>
    </source>
</evidence>
<dbReference type="InterPro" id="IPR036770">
    <property type="entry name" value="Ankyrin_rpt-contain_sf"/>
</dbReference>
<dbReference type="Pfam" id="PF12796">
    <property type="entry name" value="Ank_2"/>
    <property type="match status" value="1"/>
</dbReference>
<dbReference type="InterPro" id="IPR002110">
    <property type="entry name" value="Ankyrin_rpt"/>
</dbReference>
<dbReference type="Gene3D" id="3.40.50.300">
    <property type="entry name" value="P-loop containing nucleotide triphosphate hydrolases"/>
    <property type="match status" value="1"/>
</dbReference>
<dbReference type="InterPro" id="IPR056884">
    <property type="entry name" value="NPHP3-like_N"/>
</dbReference>
<dbReference type="InterPro" id="IPR054471">
    <property type="entry name" value="GPIID_WHD"/>
</dbReference>
<comment type="caution">
    <text evidence="6">The sequence shown here is derived from an EMBL/GenBank/DDBJ whole genome shotgun (WGS) entry which is preliminary data.</text>
</comment>
<dbReference type="Pfam" id="PF22939">
    <property type="entry name" value="WHD_GPIID"/>
    <property type="match status" value="1"/>
</dbReference>
<reference evidence="6 7" key="1">
    <citation type="submission" date="2024-07" db="EMBL/GenBank/DDBJ databases">
        <title>Section-level genome sequencing and comparative genomics of Aspergillus sections Usti and Cavernicolus.</title>
        <authorList>
            <consortium name="Lawrence Berkeley National Laboratory"/>
            <person name="Nybo J.L."/>
            <person name="Vesth T.C."/>
            <person name="Theobald S."/>
            <person name="Frisvad J.C."/>
            <person name="Larsen T.O."/>
            <person name="Kjaerboelling I."/>
            <person name="Rothschild-Mancinelli K."/>
            <person name="Lyhne E.K."/>
            <person name="Kogle M.E."/>
            <person name="Barry K."/>
            <person name="Clum A."/>
            <person name="Na H."/>
            <person name="Ledsgaard L."/>
            <person name="Lin J."/>
            <person name="Lipzen A."/>
            <person name="Kuo A."/>
            <person name="Riley R."/>
            <person name="Mondo S."/>
            <person name="Labutti K."/>
            <person name="Haridas S."/>
            <person name="Pangalinan J."/>
            <person name="Salamov A.A."/>
            <person name="Simmons B.A."/>
            <person name="Magnuson J.K."/>
            <person name="Chen J."/>
            <person name="Drula E."/>
            <person name="Henrissat B."/>
            <person name="Wiebenga A."/>
            <person name="Lubbers R.J."/>
            <person name="Gomes A.C."/>
            <person name="Makela M.R."/>
            <person name="Stajich J."/>
            <person name="Grigoriev I.V."/>
            <person name="Mortensen U.H."/>
            <person name="De Vries R.P."/>
            <person name="Baker S.E."/>
            <person name="Andersen M.R."/>
        </authorList>
    </citation>
    <scope>NUCLEOTIDE SEQUENCE [LARGE SCALE GENOMIC DNA]</scope>
    <source>
        <strain evidence="6 7">CBS 123904</strain>
    </source>
</reference>
<evidence type="ECO:0000313" key="7">
    <source>
        <dbReference type="Proteomes" id="UP001610446"/>
    </source>
</evidence>
<organism evidence="6 7">
    <name type="scientific">Aspergillus pseudoustus</name>
    <dbReference type="NCBI Taxonomy" id="1810923"/>
    <lineage>
        <taxon>Eukaryota</taxon>
        <taxon>Fungi</taxon>
        <taxon>Dikarya</taxon>
        <taxon>Ascomycota</taxon>
        <taxon>Pezizomycotina</taxon>
        <taxon>Eurotiomycetes</taxon>
        <taxon>Eurotiomycetidae</taxon>
        <taxon>Eurotiales</taxon>
        <taxon>Aspergillaceae</taxon>
        <taxon>Aspergillus</taxon>
        <taxon>Aspergillus subgen. Nidulantes</taxon>
    </lineage>
</organism>
<dbReference type="Gene3D" id="1.25.40.20">
    <property type="entry name" value="Ankyrin repeat-containing domain"/>
    <property type="match status" value="1"/>
</dbReference>
<feature type="domain" description="GPI inositol-deacylase winged helix" evidence="4">
    <location>
        <begin position="585"/>
        <end position="658"/>
    </location>
</feature>
<dbReference type="InterPro" id="IPR053137">
    <property type="entry name" value="NLR-like"/>
</dbReference>
<protein>
    <recommendedName>
        <fullName evidence="8">Nucleoside phosphorylase domain-containing protein</fullName>
    </recommendedName>
</protein>
<dbReference type="SMART" id="SM00248">
    <property type="entry name" value="ANK"/>
    <property type="match status" value="3"/>
</dbReference>
<dbReference type="PANTHER" id="PTHR46082">
    <property type="entry name" value="ATP/GTP-BINDING PROTEIN-RELATED"/>
    <property type="match status" value="1"/>
</dbReference>
<keyword evidence="2" id="KW-0040">ANK repeat</keyword>
<evidence type="ECO:0000259" key="4">
    <source>
        <dbReference type="Pfam" id="PF22939"/>
    </source>
</evidence>
<keyword evidence="7" id="KW-1185">Reference proteome</keyword>
<feature type="region of interest" description="Disordered" evidence="3">
    <location>
        <begin position="874"/>
        <end position="897"/>
    </location>
</feature>
<evidence type="ECO:0000256" key="2">
    <source>
        <dbReference type="PROSITE-ProRule" id="PRU00023"/>
    </source>
</evidence>
<accession>A0ABR4J227</accession>
<dbReference type="InterPro" id="IPR035994">
    <property type="entry name" value="Nucleoside_phosphorylase_sf"/>
</dbReference>
<dbReference type="Gene3D" id="3.40.50.1580">
    <property type="entry name" value="Nucleoside phosphorylase domain"/>
    <property type="match status" value="1"/>
</dbReference>
<evidence type="ECO:0000313" key="6">
    <source>
        <dbReference type="EMBL" id="KAL2834083.1"/>
    </source>
</evidence>
<dbReference type="PROSITE" id="PS50297">
    <property type="entry name" value="ANK_REP_REGION"/>
    <property type="match status" value="1"/>
</dbReference>
<gene>
    <name evidence="6" type="ORF">BJY01DRAFT_239253</name>
</gene>
<dbReference type="EMBL" id="JBFXLU010000228">
    <property type="protein sequence ID" value="KAL2834083.1"/>
    <property type="molecule type" value="Genomic_DNA"/>
</dbReference>
<evidence type="ECO:0000256" key="3">
    <source>
        <dbReference type="SAM" id="MobiDB-lite"/>
    </source>
</evidence>
<feature type="domain" description="Nephrocystin 3-like N-terminal" evidence="5">
    <location>
        <begin position="391"/>
        <end position="535"/>
    </location>
</feature>
<name>A0ABR4J227_9EURO</name>
<dbReference type="SUPFAM" id="SSF53167">
    <property type="entry name" value="Purine and uridine phosphorylases"/>
    <property type="match status" value="1"/>
</dbReference>
<dbReference type="Pfam" id="PF24883">
    <property type="entry name" value="NPHP3_N"/>
    <property type="match status" value="1"/>
</dbReference>
<feature type="compositionally biased region" description="Basic and acidic residues" evidence="3">
    <location>
        <begin position="879"/>
        <end position="897"/>
    </location>
</feature>
<dbReference type="PANTHER" id="PTHR46082:SF11">
    <property type="entry name" value="AAA+ ATPASE DOMAIN-CONTAINING PROTEIN-RELATED"/>
    <property type="match status" value="1"/>
</dbReference>
<evidence type="ECO:0000256" key="1">
    <source>
        <dbReference type="ARBA" id="ARBA00022737"/>
    </source>
</evidence>
<feature type="repeat" description="ANK" evidence="2">
    <location>
        <begin position="801"/>
        <end position="833"/>
    </location>
</feature>
<dbReference type="PROSITE" id="PS50088">
    <property type="entry name" value="ANK_REPEAT"/>
    <property type="match status" value="1"/>
</dbReference>